<proteinExistence type="predicted"/>
<protein>
    <submittedName>
        <fullName evidence="1">Uncharacterized protein</fullName>
    </submittedName>
</protein>
<reference evidence="1" key="1">
    <citation type="submission" date="2024-09" db="EMBL/GenBank/DDBJ databases">
        <title>Draft Genome Sequences of Neofusicoccum parvum.</title>
        <authorList>
            <person name="Ashida A."/>
            <person name="Camagna M."/>
            <person name="Tanaka A."/>
            <person name="Takemoto D."/>
        </authorList>
    </citation>
    <scope>NUCLEOTIDE SEQUENCE</scope>
    <source>
        <strain evidence="1">PPO83</strain>
    </source>
</reference>
<name>A0ACB5RSR5_9PEZI</name>
<gene>
    <name evidence="1" type="primary">g6335</name>
    <name evidence="1" type="ORF">NpPPO83_00006335</name>
</gene>
<evidence type="ECO:0000313" key="2">
    <source>
        <dbReference type="Proteomes" id="UP001165186"/>
    </source>
</evidence>
<keyword evidence="2" id="KW-1185">Reference proteome</keyword>
<sequence>MHAHTSAQLAATAFPPVVSASPHATSAARIPTPPDSSKSPIRVSDNKTIVVEAPPSGGNSDGSNSDSDSDSSDSAGIDSAAKSCSPVEFDAKNLHIPVQKSRSPEEVKVGGVGVEGQGRRKSEGAAAALMRKLGMGWAAKWEGGVGQGEEGEYRVACADEVEV</sequence>
<dbReference type="Proteomes" id="UP001165186">
    <property type="component" value="Unassembled WGS sequence"/>
</dbReference>
<evidence type="ECO:0000313" key="1">
    <source>
        <dbReference type="EMBL" id="GME23541.1"/>
    </source>
</evidence>
<accession>A0ACB5RSR5</accession>
<organism evidence="1 2">
    <name type="scientific">Neofusicoccum parvum</name>
    <dbReference type="NCBI Taxonomy" id="310453"/>
    <lineage>
        <taxon>Eukaryota</taxon>
        <taxon>Fungi</taxon>
        <taxon>Dikarya</taxon>
        <taxon>Ascomycota</taxon>
        <taxon>Pezizomycotina</taxon>
        <taxon>Dothideomycetes</taxon>
        <taxon>Dothideomycetes incertae sedis</taxon>
        <taxon>Botryosphaeriales</taxon>
        <taxon>Botryosphaeriaceae</taxon>
        <taxon>Neofusicoccum</taxon>
    </lineage>
</organism>
<comment type="caution">
    <text evidence="1">The sequence shown here is derived from an EMBL/GenBank/DDBJ whole genome shotgun (WGS) entry which is preliminary data.</text>
</comment>
<dbReference type="EMBL" id="BSXG01000007">
    <property type="protein sequence ID" value="GME23541.1"/>
    <property type="molecule type" value="Genomic_DNA"/>
</dbReference>